<keyword evidence="3" id="KW-1185">Reference proteome</keyword>
<proteinExistence type="predicted"/>
<sequence length="582" mass="64909">MLISSYYRCVATCCARQAAVALILLSVSTTVTTTCALGAARASMDIFEVRERAGYVDVAMLQVSMGDLSYEVQNATRRAEWWPRGWQSSRHQRAVTPVATPSPTTCVDTDNGATNRMGLSCEAYAHDPEEPFSGICFDPYYDDGDFSSHMCCACPQECPPHDQPINAVCEDWIEFRGSNDDGEGRTSHSNLAGLGPDFHRPKELRYYGVGKLANGVSIDIVFVNTSRYTPRNTNWNKISGSQATVNLLIGEYVNIKAEFVRNHTFCPETPHLPKITFCDIDHFKDGENEILILDGVSAVFTVDDDIDFDLDLFEFNTLMSGSPVPLTYTVSSIQTSIPGRTSRKFVSNSGEKFAIRATSRMFGHGCDNPLDQNQLTNITCPDASYPTVDQAKRCFMVEFFNVSEFFVSFKIMTDMPDQYVQSWGRNFAMSGTSSFFADELSQTCYTNAPTTAPTFAPTGTPTAAPTAVPTTSPTVAPTATPTASPTAAPTTAPTALLRPQHQRWHRLVRRQLRRLRHRRPHRLRHRQPLRLRSPQLRRQRHRQRVADSCSNCCADSRAYSGADSCTYCDTNCLSWRRLRCRG</sequence>
<dbReference type="EMBL" id="CAUYUJ010000183">
    <property type="protein sequence ID" value="CAK0789162.1"/>
    <property type="molecule type" value="Genomic_DNA"/>
</dbReference>
<name>A0ABN9P8T7_9DINO</name>
<protein>
    <submittedName>
        <fullName evidence="2">Uncharacterized protein</fullName>
    </submittedName>
</protein>
<feature type="region of interest" description="Disordered" evidence="1">
    <location>
        <begin position="455"/>
        <end position="495"/>
    </location>
</feature>
<evidence type="ECO:0000313" key="3">
    <source>
        <dbReference type="Proteomes" id="UP001189429"/>
    </source>
</evidence>
<reference evidence="2" key="1">
    <citation type="submission" date="2023-10" db="EMBL/GenBank/DDBJ databases">
        <authorList>
            <person name="Chen Y."/>
            <person name="Shah S."/>
            <person name="Dougan E. K."/>
            <person name="Thang M."/>
            <person name="Chan C."/>
        </authorList>
    </citation>
    <scope>NUCLEOTIDE SEQUENCE [LARGE SCALE GENOMIC DNA]</scope>
</reference>
<comment type="caution">
    <text evidence="2">The sequence shown here is derived from an EMBL/GenBank/DDBJ whole genome shotgun (WGS) entry which is preliminary data.</text>
</comment>
<evidence type="ECO:0000313" key="2">
    <source>
        <dbReference type="EMBL" id="CAK0789162.1"/>
    </source>
</evidence>
<evidence type="ECO:0000256" key="1">
    <source>
        <dbReference type="SAM" id="MobiDB-lite"/>
    </source>
</evidence>
<accession>A0ABN9P8T7</accession>
<organism evidence="2 3">
    <name type="scientific">Prorocentrum cordatum</name>
    <dbReference type="NCBI Taxonomy" id="2364126"/>
    <lineage>
        <taxon>Eukaryota</taxon>
        <taxon>Sar</taxon>
        <taxon>Alveolata</taxon>
        <taxon>Dinophyceae</taxon>
        <taxon>Prorocentrales</taxon>
        <taxon>Prorocentraceae</taxon>
        <taxon>Prorocentrum</taxon>
    </lineage>
</organism>
<dbReference type="Proteomes" id="UP001189429">
    <property type="component" value="Unassembled WGS sequence"/>
</dbReference>
<gene>
    <name evidence="2" type="ORF">PCOR1329_LOCUS816</name>
</gene>